<dbReference type="Proteomes" id="UP000824755">
    <property type="component" value="Chromosome"/>
</dbReference>
<dbReference type="Gene3D" id="3.15.10.40">
    <property type="entry name" value="Uncharacterised protein PF07273, DUF1439"/>
    <property type="match status" value="1"/>
</dbReference>
<dbReference type="PROSITE" id="PS51257">
    <property type="entry name" value="PROKAR_LIPOPROTEIN"/>
    <property type="match status" value="1"/>
</dbReference>
<proteinExistence type="predicted"/>
<accession>A0ABX8WNU6</accession>
<name>A0ABX8WNU6_9GAMM</name>
<sequence length="207" mass="22232">MDTFKTFGRRVLLATATLLLLAGCANVGPVLSAILSNRVAFTPGQLQTQLDRRFPRDYQQANGLVTLRVLNPRLSIVPGSPRLRLDFDVGVGALGRSPDAGDSHFAVTSGIRFDPARMSLMLDEPAVEDVNLNNLSALNGPAKNALTNWLQDYAAKEPVYTLDASTQAQLRGREISSTMIENGMVVVNLRPATSATGTSAPSNGWTH</sequence>
<evidence type="ECO:0000313" key="2">
    <source>
        <dbReference type="Proteomes" id="UP000824755"/>
    </source>
</evidence>
<reference evidence="1 2" key="1">
    <citation type="submission" date="2021-08" db="EMBL/GenBank/DDBJ databases">
        <title>Lysobacter sp. strain CJ11 Genome sequencing and assembly.</title>
        <authorList>
            <person name="Kim I."/>
        </authorList>
    </citation>
    <scope>NUCLEOTIDE SEQUENCE [LARGE SCALE GENOMIC DNA]</scope>
    <source>
        <strain evidence="1 2">CJ11</strain>
    </source>
</reference>
<gene>
    <name evidence="1" type="ORF">H8L67_08265</name>
</gene>
<evidence type="ECO:0000313" key="1">
    <source>
        <dbReference type="EMBL" id="QYR52578.1"/>
    </source>
</evidence>
<organism evidence="1 2">
    <name type="scientific">Lysobacter soyae</name>
    <dbReference type="NCBI Taxonomy" id="2764185"/>
    <lineage>
        <taxon>Bacteria</taxon>
        <taxon>Pseudomonadati</taxon>
        <taxon>Pseudomonadota</taxon>
        <taxon>Gammaproteobacteria</taxon>
        <taxon>Lysobacterales</taxon>
        <taxon>Lysobacteraceae</taxon>
        <taxon>Lysobacter</taxon>
    </lineage>
</organism>
<dbReference type="RefSeq" id="WP_220379363.1">
    <property type="nucleotide sequence ID" value="NZ_CP080544.1"/>
</dbReference>
<protein>
    <submittedName>
        <fullName evidence="1">DUF1439 domain-containing protein</fullName>
    </submittedName>
</protein>
<dbReference type="EMBL" id="CP080544">
    <property type="protein sequence ID" value="QYR52578.1"/>
    <property type="molecule type" value="Genomic_DNA"/>
</dbReference>
<keyword evidence="2" id="KW-1185">Reference proteome</keyword>